<dbReference type="GeneID" id="36288093"/>
<accession>A0A177A960</accession>
<proteinExistence type="predicted"/>
<evidence type="ECO:0000313" key="1">
    <source>
        <dbReference type="EMBL" id="OAF58659.1"/>
    </source>
</evidence>
<sequence length="102" mass="11568">MELQPAESQRLPRRLVTDKWSLAARRDNFGLDLQAAEEEVDASRAIATPWRMTCHLSVCAIIALIRVRTTACDEGVKHVVQLWQPLVLDVEVQLGQVLYWTA</sequence>
<protein>
    <submittedName>
        <fullName evidence="1">Uncharacterized protein</fullName>
    </submittedName>
</protein>
<organism evidence="1">
    <name type="scientific">Pseudogymnoascus destructans</name>
    <dbReference type="NCBI Taxonomy" id="655981"/>
    <lineage>
        <taxon>Eukaryota</taxon>
        <taxon>Fungi</taxon>
        <taxon>Dikarya</taxon>
        <taxon>Ascomycota</taxon>
        <taxon>Pezizomycotina</taxon>
        <taxon>Leotiomycetes</taxon>
        <taxon>Thelebolales</taxon>
        <taxon>Thelebolaceae</taxon>
        <taxon>Pseudogymnoascus</taxon>
    </lineage>
</organism>
<reference evidence="1" key="1">
    <citation type="submission" date="2016-03" db="EMBL/GenBank/DDBJ databases">
        <title>Updated assembly of Pseudogymnoascus destructans, the fungus causing white-nose syndrome of bats.</title>
        <authorList>
            <person name="Palmer J.M."/>
            <person name="Drees K.P."/>
            <person name="Foster J.T."/>
            <person name="Lindner D.L."/>
        </authorList>
    </citation>
    <scope>NUCLEOTIDE SEQUENCE [LARGE SCALE GENOMIC DNA]</scope>
    <source>
        <strain evidence="1">20631-21</strain>
    </source>
</reference>
<dbReference type="AlphaFoldDB" id="A0A177A960"/>
<gene>
    <name evidence="1" type="ORF">VC83_05025</name>
</gene>
<name>A0A177A960_9PEZI</name>
<dbReference type="RefSeq" id="XP_024323943.1">
    <property type="nucleotide sequence ID" value="XM_024468651.1"/>
</dbReference>
<dbReference type="Proteomes" id="UP000077154">
    <property type="component" value="Unassembled WGS sequence"/>
</dbReference>
<dbReference type="EMBL" id="KV441396">
    <property type="protein sequence ID" value="OAF58659.1"/>
    <property type="molecule type" value="Genomic_DNA"/>
</dbReference>